<accession>A0A9N9LKI1</accession>
<dbReference type="EMBL" id="CAJVRM010000096">
    <property type="protein sequence ID" value="CAG8974246.1"/>
    <property type="molecule type" value="Genomic_DNA"/>
</dbReference>
<keyword evidence="3" id="KW-1185">Reference proteome</keyword>
<evidence type="ECO:0000256" key="1">
    <source>
        <dbReference type="SAM" id="SignalP"/>
    </source>
</evidence>
<organism evidence="2 3">
    <name type="scientific">Hymenoscyphus albidus</name>
    <dbReference type="NCBI Taxonomy" id="595503"/>
    <lineage>
        <taxon>Eukaryota</taxon>
        <taxon>Fungi</taxon>
        <taxon>Dikarya</taxon>
        <taxon>Ascomycota</taxon>
        <taxon>Pezizomycotina</taxon>
        <taxon>Leotiomycetes</taxon>
        <taxon>Helotiales</taxon>
        <taxon>Helotiaceae</taxon>
        <taxon>Hymenoscyphus</taxon>
    </lineage>
</organism>
<feature type="chain" id="PRO_5040508753" evidence="1">
    <location>
        <begin position="21"/>
        <end position="97"/>
    </location>
</feature>
<sequence>MNFLTTTNFLLAFLFRLSLTQPINNEVTNPLLPSREVNQSSTHDTTHVNPLNVTERVVVAAGAASVALAAGSSRHLQQDHLGTLQQQAPNTVSEPLS</sequence>
<comment type="caution">
    <text evidence="2">The sequence shown here is derived from an EMBL/GenBank/DDBJ whole genome shotgun (WGS) entry which is preliminary data.</text>
</comment>
<gene>
    <name evidence="2" type="ORF">HYALB_00009734</name>
</gene>
<dbReference type="Proteomes" id="UP000701801">
    <property type="component" value="Unassembled WGS sequence"/>
</dbReference>
<name>A0A9N9LKI1_9HELO</name>
<feature type="signal peptide" evidence="1">
    <location>
        <begin position="1"/>
        <end position="20"/>
    </location>
</feature>
<evidence type="ECO:0000313" key="2">
    <source>
        <dbReference type="EMBL" id="CAG8974246.1"/>
    </source>
</evidence>
<reference evidence="2" key="1">
    <citation type="submission" date="2021-07" db="EMBL/GenBank/DDBJ databases">
        <authorList>
            <person name="Durling M."/>
        </authorList>
    </citation>
    <scope>NUCLEOTIDE SEQUENCE</scope>
</reference>
<proteinExistence type="predicted"/>
<dbReference type="AlphaFoldDB" id="A0A9N9LKI1"/>
<evidence type="ECO:0000313" key="3">
    <source>
        <dbReference type="Proteomes" id="UP000701801"/>
    </source>
</evidence>
<dbReference type="OrthoDB" id="10533210at2759"/>
<keyword evidence="1" id="KW-0732">Signal</keyword>
<protein>
    <submittedName>
        <fullName evidence="2">Uncharacterized protein</fullName>
    </submittedName>
</protein>